<proteinExistence type="predicted"/>
<comment type="caution">
    <text evidence="1">The sequence shown here is derived from an EMBL/GenBank/DDBJ whole genome shotgun (WGS) entry which is preliminary data.</text>
</comment>
<keyword evidence="2" id="KW-1185">Reference proteome</keyword>
<evidence type="ECO:0000313" key="2">
    <source>
        <dbReference type="Proteomes" id="UP001057402"/>
    </source>
</evidence>
<evidence type="ECO:0000313" key="1">
    <source>
        <dbReference type="EMBL" id="KAI4310805.1"/>
    </source>
</evidence>
<reference evidence="2" key="1">
    <citation type="journal article" date="2023" name="Front. Plant Sci.">
        <title>Chromosomal-level genome assembly of Melastoma candidum provides insights into trichome evolution.</title>
        <authorList>
            <person name="Zhong Y."/>
            <person name="Wu W."/>
            <person name="Sun C."/>
            <person name="Zou P."/>
            <person name="Liu Y."/>
            <person name="Dai S."/>
            <person name="Zhou R."/>
        </authorList>
    </citation>
    <scope>NUCLEOTIDE SEQUENCE [LARGE SCALE GENOMIC DNA]</scope>
</reference>
<accession>A0ACB9LJE9</accession>
<organism evidence="1 2">
    <name type="scientific">Melastoma candidum</name>
    <dbReference type="NCBI Taxonomy" id="119954"/>
    <lineage>
        <taxon>Eukaryota</taxon>
        <taxon>Viridiplantae</taxon>
        <taxon>Streptophyta</taxon>
        <taxon>Embryophyta</taxon>
        <taxon>Tracheophyta</taxon>
        <taxon>Spermatophyta</taxon>
        <taxon>Magnoliopsida</taxon>
        <taxon>eudicotyledons</taxon>
        <taxon>Gunneridae</taxon>
        <taxon>Pentapetalae</taxon>
        <taxon>rosids</taxon>
        <taxon>malvids</taxon>
        <taxon>Myrtales</taxon>
        <taxon>Melastomataceae</taxon>
        <taxon>Melastomatoideae</taxon>
        <taxon>Melastomateae</taxon>
        <taxon>Melastoma</taxon>
    </lineage>
</organism>
<protein>
    <submittedName>
        <fullName evidence="1">Uncharacterized protein</fullName>
    </submittedName>
</protein>
<dbReference type="Proteomes" id="UP001057402">
    <property type="component" value="Chromosome 11"/>
</dbReference>
<gene>
    <name evidence="1" type="ORF">MLD38_035755</name>
</gene>
<sequence length="140" mass="15780">MRMKNYPCWSFRVVATLIFLVAGIINVTASTNTPMCGPYRYHRRSFVDYFYIDLTTMMTVLTSKTPAAPTRDYNTLSTNLPPSIFGYAKCYDGIKGEDCKQCLKSASSQILDTCGDTYGGLIKLAGCCLRFEIFRFTNHC</sequence>
<dbReference type="EMBL" id="CM042890">
    <property type="protein sequence ID" value="KAI4310805.1"/>
    <property type="molecule type" value="Genomic_DNA"/>
</dbReference>
<name>A0ACB9LJE9_9MYRT</name>